<evidence type="ECO:0000259" key="1">
    <source>
        <dbReference type="PROSITE" id="PS51819"/>
    </source>
</evidence>
<sequence length="174" mass="19346">MIKVDRIAHVVIKVRDLNKSLDFYTRVIGLKEMGRIDPMVAFLSTGRDHHELGIAQVGPDAPSAPFYQVGMEHFSFRLNNEDDLREAYQTLLDEKVKIAYTVNHGVAKSVYFFDPDGNELEVYCDNSPEEVATFANPYGGMDKLEFAQDQPSLMDSIIAAQQEMAAAAEAAAKA</sequence>
<organism evidence="2 3">
    <name type="scientific">Mycolicibacterium brumae</name>
    <dbReference type="NCBI Taxonomy" id="85968"/>
    <lineage>
        <taxon>Bacteria</taxon>
        <taxon>Bacillati</taxon>
        <taxon>Actinomycetota</taxon>
        <taxon>Actinomycetes</taxon>
        <taxon>Mycobacteriales</taxon>
        <taxon>Mycobacteriaceae</taxon>
        <taxon>Mycolicibacterium</taxon>
    </lineage>
</organism>
<dbReference type="InterPro" id="IPR029068">
    <property type="entry name" value="Glyas_Bleomycin-R_OHBP_Dase"/>
</dbReference>
<dbReference type="InterPro" id="IPR037523">
    <property type="entry name" value="VOC_core"/>
</dbReference>
<dbReference type="Proteomes" id="UP000230551">
    <property type="component" value="Unassembled WGS sequence"/>
</dbReference>
<evidence type="ECO:0000313" key="3">
    <source>
        <dbReference type="Proteomes" id="UP000230551"/>
    </source>
</evidence>
<gene>
    <name evidence="2" type="ORF">CQY22_017690</name>
</gene>
<dbReference type="InterPro" id="IPR004360">
    <property type="entry name" value="Glyas_Fos-R_dOase_dom"/>
</dbReference>
<dbReference type="STRING" id="85968.GCA_900073015_02837"/>
<accession>A0A2G5P4K1</accession>
<dbReference type="PANTHER" id="PTHR43279:SF1">
    <property type="entry name" value="CATECHOL-2,3-DIOXYGENASE"/>
    <property type="match status" value="1"/>
</dbReference>
<protein>
    <recommendedName>
        <fullName evidence="1">VOC domain-containing protein</fullName>
    </recommendedName>
</protein>
<dbReference type="PROSITE" id="PS51819">
    <property type="entry name" value="VOC"/>
    <property type="match status" value="1"/>
</dbReference>
<dbReference type="Gene3D" id="3.10.180.10">
    <property type="entry name" value="2,3-Dihydroxybiphenyl 1,2-Dioxygenase, domain 1"/>
    <property type="match status" value="1"/>
</dbReference>
<dbReference type="RefSeq" id="WP_090590480.1">
    <property type="nucleotide sequence ID" value="NZ_CP104302.1"/>
</dbReference>
<evidence type="ECO:0000313" key="2">
    <source>
        <dbReference type="EMBL" id="PIB73206.1"/>
    </source>
</evidence>
<comment type="caution">
    <text evidence="2">The sequence shown here is derived from an EMBL/GenBank/DDBJ whole genome shotgun (WGS) entry which is preliminary data.</text>
</comment>
<dbReference type="Pfam" id="PF00903">
    <property type="entry name" value="Glyoxalase"/>
    <property type="match status" value="1"/>
</dbReference>
<proteinExistence type="predicted"/>
<dbReference type="OrthoDB" id="5242400at2"/>
<keyword evidence="3" id="KW-1185">Reference proteome</keyword>
<name>A0A2G5P4K1_9MYCO</name>
<reference evidence="2 3" key="1">
    <citation type="journal article" date="2017" name="Infect. Genet. Evol.">
        <title>The new phylogeny of the genus Mycobacterium: The old and the news.</title>
        <authorList>
            <person name="Tortoli E."/>
            <person name="Fedrizzi T."/>
            <person name="Meehan C.J."/>
            <person name="Trovato A."/>
            <person name="Grottola A."/>
            <person name="Giacobazzi E."/>
            <person name="Serpini G.F."/>
            <person name="Tagliazucchi S."/>
            <person name="Fabio A."/>
            <person name="Bettua C."/>
            <person name="Bertorelli R."/>
            <person name="Frascaro F."/>
            <person name="De Sanctis V."/>
            <person name="Pecorari M."/>
            <person name="Jousson O."/>
            <person name="Segata N."/>
            <person name="Cirillo D.M."/>
        </authorList>
    </citation>
    <scope>NUCLEOTIDE SEQUENCE [LARGE SCALE GENOMIC DNA]</scope>
    <source>
        <strain evidence="2 3">CIP1034565</strain>
    </source>
</reference>
<dbReference type="EMBL" id="PDCN02000037">
    <property type="protein sequence ID" value="PIB73206.1"/>
    <property type="molecule type" value="Genomic_DNA"/>
</dbReference>
<dbReference type="SUPFAM" id="SSF54593">
    <property type="entry name" value="Glyoxalase/Bleomycin resistance protein/Dihydroxybiphenyl dioxygenase"/>
    <property type="match status" value="1"/>
</dbReference>
<dbReference type="AlphaFoldDB" id="A0A2G5P4K1"/>
<dbReference type="PANTHER" id="PTHR43279">
    <property type="entry name" value="CATECHOL-2,3-DIOXYGENASE"/>
    <property type="match status" value="1"/>
</dbReference>
<feature type="domain" description="VOC" evidence="1">
    <location>
        <begin position="6"/>
        <end position="125"/>
    </location>
</feature>